<dbReference type="PRINTS" id="PR00702">
    <property type="entry name" value="ACRIFLAVINRP"/>
</dbReference>
<comment type="similarity">
    <text evidence="2 9">Belongs to the resistance-nodulation-cell division (RND) (TC 2.A.6) family.</text>
</comment>
<dbReference type="PANTHER" id="PTHR32063">
    <property type="match status" value="1"/>
</dbReference>
<dbReference type="Proteomes" id="UP000662703">
    <property type="component" value="Unassembled WGS sequence"/>
</dbReference>
<dbReference type="InterPro" id="IPR001036">
    <property type="entry name" value="Acrflvin-R"/>
</dbReference>
<evidence type="ECO:0000256" key="1">
    <source>
        <dbReference type="ARBA" id="ARBA00004429"/>
    </source>
</evidence>
<dbReference type="SUPFAM" id="SSF82866">
    <property type="entry name" value="Multidrug efflux transporter AcrB transmembrane domain"/>
    <property type="match status" value="2"/>
</dbReference>
<dbReference type="NCBIfam" id="NF000282">
    <property type="entry name" value="RND_permease_1"/>
    <property type="match status" value="1"/>
</dbReference>
<sequence length="1043" mass="109803">MISGVFIRRPRVALVVAIVMFLAGALALSAIPVTQYPQISPPTVRVAAVYPGASAQVISEAVGGPIEDAVNGVEGMLYMSSNASNAGLYSLSVTFAVGTDPDLARINVQNRLQPALTRLPSSVTEQGVTVNTSSPDMMMVVGFVSPNGGMDALALSNYASNNIVDVISRVPGVGEASVVGTSEYAMRIWIDPGRLAALSLTPEDVTAAIRAQNVQASLGQVGGAPAPEGTALEYALTAQGSLSDPEQFEDIVIRADPEGGIVRLRDVGRVELGAQSYSASALLNGQQTAMLSINQAPGSNAVDTAAGVRAELERLSATFPDDFEYRTVYDATRFVDVTIREIIITFIVTFLIVVAVVFVFLRDWRSTLIPSLTVPVSLIASFAVLLAAGYSANTVTLLAMILAIGVLVDDTILVLENVQRIMEEEGLAAPEATWKAMGQVTGPVISTTLVLLAVFVPTAFIPGINGQLYRQFAVTLSSSMVLSSVLALTLSPALCATLLRPPRPARGPLRLFSDNLDRVRGGYARLVGRLVRYWWATVLGIGLAVALALLAFSALPSSFLPDEDQGALFVDVRLPDGASLQRTTALIGNVEERLLATPGVENVISVAGFSLLQSASSPNGGFMLVTLDPWSEREERSLRLAALQSRIQGELGALPGAIISVFAPPPIPGVGAVGGFDLRLQALQGQPPEELAQVTRAFLAGVNGLPEVAGATTAFSADVPQLYLDVDRDRALAMGVPVTRIYSTLGAVFGSRYVNDFTREGRIFQVSVQADSAFRAYPENVLAVRVRNDNGEMVPLRVLASVRTVLAPYALSSYNRYVAAPVNGAAAPGVSSGDALEAVERLAAEELPAGYGFEWSGLSFQEKQTAGSSLLVFALALVFAYLFLVAQYESWTLPLSILLSLAVALAGAALALWVSGQANSLYAQIGMVLLIGLAAKNAILIVEFARVQREEAGQSIQAAARIAAEQRFRAVMMTALSFILGILPLVFATGAGSGARRALGTTVFGGMLAATLVGVVLIPGLYVLVQTLTERVSGAPDRDNGRP</sequence>
<feature type="transmembrane region" description="Helical" evidence="9">
    <location>
        <begin position="1003"/>
        <end position="1025"/>
    </location>
</feature>
<dbReference type="Gene3D" id="3.30.2090.10">
    <property type="entry name" value="Multidrug efflux transporter AcrB TolC docking domain, DN and DC subdomains"/>
    <property type="match status" value="2"/>
</dbReference>
<reference evidence="11 12" key="1">
    <citation type="submission" date="2012-09" db="EMBL/GenBank/DDBJ databases">
        <title>Genome Sequence of alkane-degrading Bacterium Alcanivorax sp. 521-1.</title>
        <authorList>
            <person name="Lai Q."/>
            <person name="Shao Z."/>
        </authorList>
    </citation>
    <scope>NUCLEOTIDE SEQUENCE [LARGE SCALE GENOMIC DNA]</scope>
    <source>
        <strain evidence="11 12">521-1</strain>
    </source>
</reference>
<dbReference type="SUPFAM" id="SSF82714">
    <property type="entry name" value="Multidrug efflux transporter AcrB TolC docking domain, DN and DC subdomains"/>
    <property type="match status" value="2"/>
</dbReference>
<evidence type="ECO:0000256" key="6">
    <source>
        <dbReference type="ARBA" id="ARBA00022692"/>
    </source>
</evidence>
<comment type="caution">
    <text evidence="11">The sequence shown here is derived from an EMBL/GenBank/DDBJ whole genome shotgun (WGS) entry which is preliminary data.</text>
</comment>
<dbReference type="Pfam" id="PF00873">
    <property type="entry name" value="ACR_tran"/>
    <property type="match status" value="1"/>
</dbReference>
<dbReference type="PANTHER" id="PTHR32063:SF76">
    <property type="entry name" value="EFFLUX PUMP MEMBRANE TRANSPORTER"/>
    <property type="match status" value="1"/>
</dbReference>
<evidence type="ECO:0000313" key="12">
    <source>
        <dbReference type="Proteomes" id="UP000662703"/>
    </source>
</evidence>
<proteinExistence type="inferred from homology"/>
<feature type="transmembrane region" description="Helical" evidence="9">
    <location>
        <begin position="342"/>
        <end position="361"/>
    </location>
</feature>
<dbReference type="SUPFAM" id="SSF82693">
    <property type="entry name" value="Multidrug efflux transporter AcrB pore domain, PN1, PN2, PC1 and PC2 subdomains"/>
    <property type="match status" value="4"/>
</dbReference>
<keyword evidence="4" id="KW-1003">Cell membrane</keyword>
<dbReference type="PROSITE" id="PS50156">
    <property type="entry name" value="SSD"/>
    <property type="match status" value="1"/>
</dbReference>
<dbReference type="Gene3D" id="3.30.70.1430">
    <property type="entry name" value="Multidrug efflux transporter AcrB pore domain"/>
    <property type="match status" value="2"/>
</dbReference>
<feature type="transmembrane region" description="Helical" evidence="9">
    <location>
        <begin position="396"/>
        <end position="415"/>
    </location>
</feature>
<feature type="transmembrane region" description="Helical" evidence="9">
    <location>
        <begin position="893"/>
        <end position="915"/>
    </location>
</feature>
<gene>
    <name evidence="11" type="ORF">Y5W_03029</name>
</gene>
<dbReference type="Gene3D" id="1.20.1640.10">
    <property type="entry name" value="Multidrug efflux transporter AcrB transmembrane domain"/>
    <property type="match status" value="2"/>
</dbReference>
<evidence type="ECO:0000256" key="3">
    <source>
        <dbReference type="ARBA" id="ARBA00022448"/>
    </source>
</evidence>
<dbReference type="Gene3D" id="3.30.70.1440">
    <property type="entry name" value="Multidrug efflux transporter AcrB pore domain"/>
    <property type="match status" value="1"/>
</dbReference>
<feature type="transmembrane region" description="Helical" evidence="9">
    <location>
        <begin position="970"/>
        <end position="991"/>
    </location>
</feature>
<keyword evidence="6 9" id="KW-0812">Transmembrane</keyword>
<keyword evidence="7 9" id="KW-1133">Transmembrane helix</keyword>
<dbReference type="Gene3D" id="3.30.70.1320">
    <property type="entry name" value="Multidrug efflux transporter AcrB pore domain like"/>
    <property type="match status" value="1"/>
</dbReference>
<organism evidence="11 12">
    <name type="scientific">Alloalcanivorax profundimaris</name>
    <dbReference type="NCBI Taxonomy" id="2735259"/>
    <lineage>
        <taxon>Bacteria</taxon>
        <taxon>Pseudomonadati</taxon>
        <taxon>Pseudomonadota</taxon>
        <taxon>Gammaproteobacteria</taxon>
        <taxon>Oceanospirillales</taxon>
        <taxon>Alcanivoracaceae</taxon>
        <taxon>Alloalcanivorax</taxon>
    </lineage>
</organism>
<protein>
    <recommendedName>
        <fullName evidence="9">Efflux pump membrane transporter</fullName>
    </recommendedName>
</protein>
<comment type="subcellular location">
    <subcellularLocation>
        <location evidence="1 9">Cell inner membrane</location>
        <topology evidence="1 9">Multi-pass membrane protein</topology>
    </subcellularLocation>
</comment>
<name>A0ABS0AUU1_9GAMM</name>
<keyword evidence="8 9" id="KW-0472">Membrane</keyword>
<feature type="transmembrane region" description="Helical" evidence="9">
    <location>
        <begin position="480"/>
        <end position="499"/>
    </location>
</feature>
<dbReference type="RefSeq" id="WP_194865887.1">
    <property type="nucleotide sequence ID" value="NZ_ARXX01000056.1"/>
</dbReference>
<comment type="caution">
    <text evidence="9">Lacks conserved residue(s) required for the propagation of feature annotation.</text>
</comment>
<keyword evidence="5 9" id="KW-0997">Cell inner membrane</keyword>
<dbReference type="NCBIfam" id="TIGR00915">
    <property type="entry name" value="2A0602"/>
    <property type="match status" value="1"/>
</dbReference>
<evidence type="ECO:0000256" key="8">
    <source>
        <dbReference type="ARBA" id="ARBA00023136"/>
    </source>
</evidence>
<feature type="domain" description="SSD" evidence="10">
    <location>
        <begin position="372"/>
        <end position="497"/>
    </location>
</feature>
<keyword evidence="3 9" id="KW-0813">Transport</keyword>
<keyword evidence="12" id="KW-1185">Reference proteome</keyword>
<evidence type="ECO:0000259" key="10">
    <source>
        <dbReference type="PROSITE" id="PS50156"/>
    </source>
</evidence>
<evidence type="ECO:0000313" key="11">
    <source>
        <dbReference type="EMBL" id="MBF5057735.1"/>
    </source>
</evidence>
<accession>A0ABS0AUU1</accession>
<dbReference type="InterPro" id="IPR004764">
    <property type="entry name" value="MdtF-like"/>
</dbReference>
<dbReference type="InterPro" id="IPR000731">
    <property type="entry name" value="SSD"/>
</dbReference>
<evidence type="ECO:0000256" key="2">
    <source>
        <dbReference type="ARBA" id="ARBA00010942"/>
    </source>
</evidence>
<dbReference type="EMBL" id="ARXX01000056">
    <property type="protein sequence ID" value="MBF5057735.1"/>
    <property type="molecule type" value="Genomic_DNA"/>
</dbReference>
<feature type="transmembrane region" description="Helical" evidence="9">
    <location>
        <begin position="436"/>
        <end position="460"/>
    </location>
</feature>
<evidence type="ECO:0000256" key="9">
    <source>
        <dbReference type="RuleBase" id="RU364070"/>
    </source>
</evidence>
<feature type="transmembrane region" description="Helical" evidence="9">
    <location>
        <begin position="921"/>
        <end position="942"/>
    </location>
</feature>
<evidence type="ECO:0000256" key="4">
    <source>
        <dbReference type="ARBA" id="ARBA00022475"/>
    </source>
</evidence>
<feature type="transmembrane region" description="Helical" evidence="9">
    <location>
        <begin position="368"/>
        <end position="390"/>
    </location>
</feature>
<feature type="transmembrane region" description="Helical" evidence="9">
    <location>
        <begin position="866"/>
        <end position="886"/>
    </location>
</feature>
<evidence type="ECO:0000256" key="7">
    <source>
        <dbReference type="ARBA" id="ARBA00022989"/>
    </source>
</evidence>
<evidence type="ECO:0000256" key="5">
    <source>
        <dbReference type="ARBA" id="ARBA00022519"/>
    </source>
</evidence>
<feature type="transmembrane region" description="Helical" evidence="9">
    <location>
        <begin position="533"/>
        <end position="555"/>
    </location>
</feature>
<dbReference type="InterPro" id="IPR027463">
    <property type="entry name" value="AcrB_DN_DC_subdom"/>
</dbReference>